<name>A0ACC0YK20_9ROSI</name>
<proteinExistence type="predicted"/>
<dbReference type="Proteomes" id="UP001163603">
    <property type="component" value="Chromosome 6"/>
</dbReference>
<keyword evidence="2" id="KW-1185">Reference proteome</keyword>
<gene>
    <name evidence="1" type="ORF">Pint_23983</name>
</gene>
<protein>
    <submittedName>
        <fullName evidence="1">Uncharacterized protein</fullName>
    </submittedName>
</protein>
<evidence type="ECO:0000313" key="1">
    <source>
        <dbReference type="EMBL" id="KAJ0037463.1"/>
    </source>
</evidence>
<reference evidence="2" key="1">
    <citation type="journal article" date="2023" name="G3 (Bethesda)">
        <title>Genome assembly and association tests identify interacting loci associated with vigor, precocity, and sex in interspecific pistachio rootstocks.</title>
        <authorList>
            <person name="Palmer W."/>
            <person name="Jacygrad E."/>
            <person name="Sagayaradj S."/>
            <person name="Cavanaugh K."/>
            <person name="Han R."/>
            <person name="Bertier L."/>
            <person name="Beede B."/>
            <person name="Kafkas S."/>
            <person name="Golino D."/>
            <person name="Preece J."/>
            <person name="Michelmore R."/>
        </authorList>
    </citation>
    <scope>NUCLEOTIDE SEQUENCE [LARGE SCALE GENOMIC DNA]</scope>
</reference>
<organism evidence="1 2">
    <name type="scientific">Pistacia integerrima</name>
    <dbReference type="NCBI Taxonomy" id="434235"/>
    <lineage>
        <taxon>Eukaryota</taxon>
        <taxon>Viridiplantae</taxon>
        <taxon>Streptophyta</taxon>
        <taxon>Embryophyta</taxon>
        <taxon>Tracheophyta</taxon>
        <taxon>Spermatophyta</taxon>
        <taxon>Magnoliopsida</taxon>
        <taxon>eudicotyledons</taxon>
        <taxon>Gunneridae</taxon>
        <taxon>Pentapetalae</taxon>
        <taxon>rosids</taxon>
        <taxon>malvids</taxon>
        <taxon>Sapindales</taxon>
        <taxon>Anacardiaceae</taxon>
        <taxon>Pistacia</taxon>
    </lineage>
</organism>
<evidence type="ECO:0000313" key="2">
    <source>
        <dbReference type="Proteomes" id="UP001163603"/>
    </source>
</evidence>
<accession>A0ACC0YK20</accession>
<sequence>MAFHVACPITCKRICFCTLGFPRSVQSAKARNDFLHEVVLVEQFLDDPWGKIRVSKEGSTVQVSVPELPQPPPPPQQPVVVDGPSVAAAAADAAEEAAAAVSAQTKRVALQRKAAAAMVAAEDYARRFESGDIALASKEVAGEEQGQSNANVMCRLCFVGENEGSERARRMLSCKSCGKKYHRNCLKNWAQNRGIILWPQSCDATS</sequence>
<comment type="caution">
    <text evidence="1">The sequence shown here is derived from an EMBL/GenBank/DDBJ whole genome shotgun (WGS) entry which is preliminary data.</text>
</comment>
<dbReference type="EMBL" id="CM047741">
    <property type="protein sequence ID" value="KAJ0037463.1"/>
    <property type="molecule type" value="Genomic_DNA"/>
</dbReference>